<dbReference type="GO" id="GO:0016757">
    <property type="term" value="F:glycosyltransferase activity"/>
    <property type="evidence" value="ECO:0007669"/>
    <property type="project" value="UniProtKB-KW"/>
</dbReference>
<keyword evidence="3 5" id="KW-0808">Transferase</keyword>
<organism evidence="5 6">
    <name type="scientific">Methylomarinum roseum</name>
    <dbReference type="NCBI Taxonomy" id="3067653"/>
    <lineage>
        <taxon>Bacteria</taxon>
        <taxon>Pseudomonadati</taxon>
        <taxon>Pseudomonadota</taxon>
        <taxon>Gammaproteobacteria</taxon>
        <taxon>Methylococcales</taxon>
        <taxon>Methylococcaceae</taxon>
        <taxon>Methylomarinum</taxon>
    </lineage>
</organism>
<gene>
    <name evidence="5" type="ORF">Q9L42_011505</name>
</gene>
<keyword evidence="6" id="KW-1185">Reference proteome</keyword>
<dbReference type="Gene3D" id="3.90.550.10">
    <property type="entry name" value="Spore Coat Polysaccharide Biosynthesis Protein SpsA, Chain A"/>
    <property type="match status" value="1"/>
</dbReference>
<dbReference type="AlphaFoldDB" id="A0AAU7NPU5"/>
<dbReference type="SUPFAM" id="SSF53448">
    <property type="entry name" value="Nucleotide-diphospho-sugar transferases"/>
    <property type="match status" value="1"/>
</dbReference>
<evidence type="ECO:0000313" key="5">
    <source>
        <dbReference type="EMBL" id="XBS19000.1"/>
    </source>
</evidence>
<dbReference type="EMBL" id="CP157743">
    <property type="protein sequence ID" value="XBS19000.1"/>
    <property type="molecule type" value="Genomic_DNA"/>
</dbReference>
<dbReference type="Pfam" id="PF00535">
    <property type="entry name" value="Glycos_transf_2"/>
    <property type="match status" value="1"/>
</dbReference>
<dbReference type="RefSeq" id="WP_305908259.1">
    <property type="nucleotide sequence ID" value="NZ_CP157743.1"/>
</dbReference>
<dbReference type="Proteomes" id="UP001225378">
    <property type="component" value="Chromosome"/>
</dbReference>
<sequence>MNALHIIITDFNGYAQTRICLEALRKSRYREFNILVVDHGTTNETRDKLAVEFPEVIRLTGSADRWWAGATNLGIRYALDRGAEAVILLNNDCYVTSDTLGTLVKLANDNPDSIIASIQRDWQSGRPISISSRTFLLLGFPSLSGPRELTPAMENSELLAVKLIVGGRGVIIPSSVFTKIGLFDEKRLPHYGADHDFYLQASKRHIPLYSAPRAFVEIDNTRTSLANNPGALNFSGFLQSLHSIRSHRNLRDVTTLFKAHYPIPYLYPLGVTLYTVRYLLVYLLKRALFLSSRS</sequence>
<reference evidence="5 6" key="1">
    <citation type="journal article" date="2024" name="Microbiology">
        <title>Methylomarinum rosea sp. nov., a novel halophilic methanotrophic bacterium from the hypersaline Lake Elton.</title>
        <authorList>
            <person name="Suleimanov R.Z."/>
            <person name="Oshkin I.Y."/>
            <person name="Danilova O.V."/>
            <person name="Suzina N.E."/>
            <person name="Dedysh S.N."/>
        </authorList>
    </citation>
    <scope>NUCLEOTIDE SEQUENCE [LARGE SCALE GENOMIC DNA]</scope>
    <source>
        <strain evidence="5 6">Ch1-1</strain>
    </source>
</reference>
<accession>A0AAU7NPU5</accession>
<evidence type="ECO:0000256" key="1">
    <source>
        <dbReference type="ARBA" id="ARBA00006739"/>
    </source>
</evidence>
<comment type="similarity">
    <text evidence="1">Belongs to the glycosyltransferase 2 family.</text>
</comment>
<feature type="domain" description="Glycosyltransferase 2-like" evidence="4">
    <location>
        <begin position="6"/>
        <end position="128"/>
    </location>
</feature>
<proteinExistence type="inferred from homology"/>
<evidence type="ECO:0000313" key="6">
    <source>
        <dbReference type="Proteomes" id="UP001225378"/>
    </source>
</evidence>
<dbReference type="KEGG" id="mech:Q9L42_011505"/>
<evidence type="ECO:0000259" key="4">
    <source>
        <dbReference type="Pfam" id="PF00535"/>
    </source>
</evidence>
<dbReference type="EC" id="2.4.-.-" evidence="5"/>
<evidence type="ECO:0000256" key="2">
    <source>
        <dbReference type="ARBA" id="ARBA00022676"/>
    </source>
</evidence>
<dbReference type="PANTHER" id="PTHR43179">
    <property type="entry name" value="RHAMNOSYLTRANSFERASE WBBL"/>
    <property type="match status" value="1"/>
</dbReference>
<name>A0AAU7NPU5_9GAMM</name>
<dbReference type="InterPro" id="IPR029044">
    <property type="entry name" value="Nucleotide-diphossugar_trans"/>
</dbReference>
<evidence type="ECO:0000256" key="3">
    <source>
        <dbReference type="ARBA" id="ARBA00022679"/>
    </source>
</evidence>
<dbReference type="InterPro" id="IPR001173">
    <property type="entry name" value="Glyco_trans_2-like"/>
</dbReference>
<dbReference type="PANTHER" id="PTHR43179:SF12">
    <property type="entry name" value="GALACTOFURANOSYLTRANSFERASE GLFT2"/>
    <property type="match status" value="1"/>
</dbReference>
<protein>
    <submittedName>
        <fullName evidence="5">Glycosyltransferase family 2 protein</fullName>
        <ecNumber evidence="5">2.4.-.-</ecNumber>
    </submittedName>
</protein>
<keyword evidence="2 5" id="KW-0328">Glycosyltransferase</keyword>